<evidence type="ECO:0000313" key="2">
    <source>
        <dbReference type="Proteomes" id="UP000664398"/>
    </source>
</evidence>
<dbReference type="RefSeq" id="WP_208044793.1">
    <property type="nucleotide sequence ID" value="NZ_JAGDYL010000004.1"/>
</dbReference>
<reference evidence="1" key="1">
    <citation type="submission" date="2021-03" db="EMBL/GenBank/DDBJ databases">
        <title>Leucobacter chromiisoli sp. nov., isolated from chromium-containing soil of chemical plant.</title>
        <authorList>
            <person name="Xu Z."/>
        </authorList>
    </citation>
    <scope>NUCLEOTIDE SEQUENCE</scope>
    <source>
        <strain evidence="1">A2</strain>
    </source>
</reference>
<dbReference type="SUPFAM" id="SSF109604">
    <property type="entry name" value="HD-domain/PDEase-like"/>
    <property type="match status" value="1"/>
</dbReference>
<comment type="caution">
    <text evidence="1">The sequence shown here is derived from an EMBL/GenBank/DDBJ whole genome shotgun (WGS) entry which is preliminary data.</text>
</comment>
<gene>
    <name evidence="1" type="ORF">J4H91_03080</name>
</gene>
<dbReference type="EMBL" id="JAGDYL010000004">
    <property type="protein sequence ID" value="MBO1804301.1"/>
    <property type="molecule type" value="Genomic_DNA"/>
</dbReference>
<dbReference type="Gene3D" id="1.10.3210.10">
    <property type="entry name" value="Hypothetical protein af1432"/>
    <property type="match status" value="1"/>
</dbReference>
<keyword evidence="2" id="KW-1185">Reference proteome</keyword>
<dbReference type="AlphaFoldDB" id="A0A939LUF1"/>
<accession>A0A939LUF1</accession>
<evidence type="ECO:0000313" key="1">
    <source>
        <dbReference type="EMBL" id="MBO1804301.1"/>
    </source>
</evidence>
<organism evidence="1 2">
    <name type="scientific">Leucobacter ruminantium</name>
    <dbReference type="NCBI Taxonomy" id="1289170"/>
    <lineage>
        <taxon>Bacteria</taxon>
        <taxon>Bacillati</taxon>
        <taxon>Actinomycetota</taxon>
        <taxon>Actinomycetes</taxon>
        <taxon>Micrococcales</taxon>
        <taxon>Microbacteriaceae</taxon>
        <taxon>Leucobacter</taxon>
    </lineage>
</organism>
<proteinExistence type="predicted"/>
<protein>
    <submittedName>
        <fullName evidence="1">Phosphohydrolase</fullName>
    </submittedName>
</protein>
<dbReference type="Proteomes" id="UP000664398">
    <property type="component" value="Unassembled WGS sequence"/>
</dbReference>
<sequence>MTQKAERLAREIAREAHAGQVDKLGRDYLEAHLAPIAAGAALFESSAPRAEAAAWLHDVLEDTDVTARELADRGVAPDVVSAVESVTRRPGEAYERLIDRACAHPVGRYVKLVDNAWNLASNPELAEVHPERAHELRAERYLPARVRLLAATGLHEDSPEIARLDRVLDERLTRLPAADPPSR</sequence>
<name>A0A939LUF1_9MICO</name>